<evidence type="ECO:0000313" key="5">
    <source>
        <dbReference type="RefSeq" id="XP_026087293.1"/>
    </source>
</evidence>
<dbReference type="KEGG" id="caua:113062010"/>
<dbReference type="OrthoDB" id="8933312at2759"/>
<sequence length="254" mass="28538">MPHLLNLLLLFCLFSETSPILVIGIKGDRVVFSCGYEGSEIPDVVLSRSGIIDVCETEECRGRVFKEGNCDVVIKNLIFSDAGKYTLRIYYNNGLEPQIKIYQLCVDDEVSVNMGEQLKLDVLLSEADKVQHQSRRSTEWMKVWSRSEGIQSQRISITDRNLIISNFTARDAGTYEVLDSEGEILIMVKVKVSSTASAKTGSKGKLNNTNDDTEEHNPCLLPEELQVVQVGLSVFFLILVAVKRRQILRHLNIV</sequence>
<dbReference type="GeneID" id="113062010"/>
<dbReference type="SMART" id="SM00409">
    <property type="entry name" value="IG"/>
    <property type="match status" value="2"/>
</dbReference>
<keyword evidence="1" id="KW-1133">Transmembrane helix</keyword>
<dbReference type="InterPro" id="IPR036179">
    <property type="entry name" value="Ig-like_dom_sf"/>
</dbReference>
<dbReference type="Gene3D" id="2.60.40.10">
    <property type="entry name" value="Immunoglobulins"/>
    <property type="match status" value="2"/>
</dbReference>
<feature type="domain" description="Immunoglobulin" evidence="3">
    <location>
        <begin position="19"/>
        <end position="104"/>
    </location>
</feature>
<reference evidence="5" key="1">
    <citation type="submission" date="2025-08" db="UniProtKB">
        <authorList>
            <consortium name="RefSeq"/>
        </authorList>
    </citation>
    <scope>IDENTIFICATION</scope>
    <source>
        <strain evidence="5">Wakin</strain>
        <tissue evidence="5">Muscle</tissue>
    </source>
</reference>
<proteinExistence type="predicted"/>
<evidence type="ECO:0000256" key="2">
    <source>
        <dbReference type="SAM" id="SignalP"/>
    </source>
</evidence>
<dbReference type="SUPFAM" id="SSF48726">
    <property type="entry name" value="Immunoglobulin"/>
    <property type="match status" value="1"/>
</dbReference>
<accession>A0A6P6LS15</accession>
<feature type="domain" description="Immunoglobulin" evidence="3">
    <location>
        <begin position="107"/>
        <end position="189"/>
    </location>
</feature>
<dbReference type="AlphaFoldDB" id="A0A6P6LS15"/>
<evidence type="ECO:0000256" key="1">
    <source>
        <dbReference type="SAM" id="Phobius"/>
    </source>
</evidence>
<gene>
    <name evidence="5" type="primary">LOC113062010</name>
</gene>
<keyword evidence="4" id="KW-1185">Reference proteome</keyword>
<keyword evidence="2" id="KW-0732">Signal</keyword>
<feature type="chain" id="PRO_5028220120" evidence="2">
    <location>
        <begin position="20"/>
        <end position="254"/>
    </location>
</feature>
<dbReference type="Proteomes" id="UP000515129">
    <property type="component" value="Chromosome 44"/>
</dbReference>
<evidence type="ECO:0000313" key="4">
    <source>
        <dbReference type="Proteomes" id="UP000515129"/>
    </source>
</evidence>
<dbReference type="InterPro" id="IPR003599">
    <property type="entry name" value="Ig_sub"/>
</dbReference>
<keyword evidence="1" id="KW-0472">Membrane</keyword>
<keyword evidence="1" id="KW-0812">Transmembrane</keyword>
<feature type="transmembrane region" description="Helical" evidence="1">
    <location>
        <begin position="225"/>
        <end position="242"/>
    </location>
</feature>
<dbReference type="InterPro" id="IPR013783">
    <property type="entry name" value="Ig-like_fold"/>
</dbReference>
<feature type="signal peptide" evidence="2">
    <location>
        <begin position="1"/>
        <end position="19"/>
    </location>
</feature>
<evidence type="ECO:0000259" key="3">
    <source>
        <dbReference type="SMART" id="SM00409"/>
    </source>
</evidence>
<name>A0A6P6LS15_CARAU</name>
<organism evidence="4 5">
    <name type="scientific">Carassius auratus</name>
    <name type="common">Goldfish</name>
    <dbReference type="NCBI Taxonomy" id="7957"/>
    <lineage>
        <taxon>Eukaryota</taxon>
        <taxon>Metazoa</taxon>
        <taxon>Chordata</taxon>
        <taxon>Craniata</taxon>
        <taxon>Vertebrata</taxon>
        <taxon>Euteleostomi</taxon>
        <taxon>Actinopterygii</taxon>
        <taxon>Neopterygii</taxon>
        <taxon>Teleostei</taxon>
        <taxon>Ostariophysi</taxon>
        <taxon>Cypriniformes</taxon>
        <taxon>Cyprinidae</taxon>
        <taxon>Cyprininae</taxon>
        <taxon>Carassius</taxon>
    </lineage>
</organism>
<protein>
    <submittedName>
        <fullName evidence="5">Uncharacterized protein LOC113062010 isoform X1</fullName>
    </submittedName>
</protein>
<dbReference type="RefSeq" id="XP_026087293.1">
    <property type="nucleotide sequence ID" value="XM_026231508.1"/>
</dbReference>